<gene>
    <name evidence="2" type="ORF">ACFSR3_04020</name>
</gene>
<feature type="transmembrane region" description="Helical" evidence="1">
    <location>
        <begin position="163"/>
        <end position="184"/>
    </location>
</feature>
<comment type="caution">
    <text evidence="2">The sequence shown here is derived from an EMBL/GenBank/DDBJ whole genome shotgun (WGS) entry which is preliminary data.</text>
</comment>
<feature type="transmembrane region" description="Helical" evidence="1">
    <location>
        <begin position="108"/>
        <end position="134"/>
    </location>
</feature>
<feature type="transmembrane region" description="Helical" evidence="1">
    <location>
        <begin position="336"/>
        <end position="355"/>
    </location>
</feature>
<feature type="transmembrane region" description="Helical" evidence="1">
    <location>
        <begin position="370"/>
        <end position="399"/>
    </location>
</feature>
<organism evidence="2 3">
    <name type="scientific">Flavobacterium suzhouense</name>
    <dbReference type="NCBI Taxonomy" id="1529638"/>
    <lineage>
        <taxon>Bacteria</taxon>
        <taxon>Pseudomonadati</taxon>
        <taxon>Bacteroidota</taxon>
        <taxon>Flavobacteriia</taxon>
        <taxon>Flavobacteriales</taxon>
        <taxon>Flavobacteriaceae</taxon>
        <taxon>Flavobacterium</taxon>
    </lineage>
</organism>
<dbReference type="Proteomes" id="UP001597480">
    <property type="component" value="Unassembled WGS sequence"/>
</dbReference>
<evidence type="ECO:0000313" key="3">
    <source>
        <dbReference type="Proteomes" id="UP001597480"/>
    </source>
</evidence>
<keyword evidence="3" id="KW-1185">Reference proteome</keyword>
<proteinExistence type="predicted"/>
<protein>
    <recommendedName>
        <fullName evidence="4">O-antigen ligase-like membrane protein</fullName>
    </recommendedName>
</protein>
<keyword evidence="1" id="KW-0812">Transmembrane</keyword>
<sequence>MKLTRILHLLALGGIFLSGMPMTFLPISLSQVFVILLFILGVYVTRFRINKTLFVMLSYMFLISILRLAFLDITNIVEFVRIIIFLSAYYMYLSIIGTNEIKYVIQKYFSLSLIFSIIGFVQIFGYFFGIGFLYNFSYLDGFERNFGDVNGILKINSLTQEPAHFALLMMPCVFFIVKGFFVSGTYAKYDISKNKVFLILLAYCLTFSFVAYTSLIIIFAYHYFTTFKLNSKSILLLIFGCFFVFFFLFYLDTNISKKKESLFVDASELQSAENLSAFALISNAQVAWSSATDNPLGTGFFTHKNNYDRYIDDFYSLNEDSIILNRLDGSSMYVKVLSEYSFIGVFLMLVLFYRIRYKGKDSFVNEMNSMAIVILLVGFIRLANYTSSVFCFLFALAIYTHKDIFIKKNNYINEAQ</sequence>
<keyword evidence="1" id="KW-1133">Transmembrane helix</keyword>
<dbReference type="RefSeq" id="WP_379819832.1">
    <property type="nucleotide sequence ID" value="NZ_JBHUMD010000005.1"/>
</dbReference>
<evidence type="ECO:0000256" key="1">
    <source>
        <dbReference type="SAM" id="Phobius"/>
    </source>
</evidence>
<feature type="transmembrane region" description="Helical" evidence="1">
    <location>
        <begin position="233"/>
        <end position="251"/>
    </location>
</feature>
<name>A0ABW5NR84_9FLAO</name>
<feature type="transmembrane region" description="Helical" evidence="1">
    <location>
        <begin position="196"/>
        <end position="221"/>
    </location>
</feature>
<evidence type="ECO:0008006" key="4">
    <source>
        <dbReference type="Google" id="ProtNLM"/>
    </source>
</evidence>
<reference evidence="3" key="1">
    <citation type="journal article" date="2019" name="Int. J. Syst. Evol. Microbiol.">
        <title>The Global Catalogue of Microorganisms (GCM) 10K type strain sequencing project: providing services to taxonomists for standard genome sequencing and annotation.</title>
        <authorList>
            <consortium name="The Broad Institute Genomics Platform"/>
            <consortium name="The Broad Institute Genome Sequencing Center for Infectious Disease"/>
            <person name="Wu L."/>
            <person name="Ma J."/>
        </authorList>
    </citation>
    <scope>NUCLEOTIDE SEQUENCE [LARGE SCALE GENOMIC DNA]</scope>
    <source>
        <strain evidence="3">KCTC 42107</strain>
    </source>
</reference>
<feature type="transmembrane region" description="Helical" evidence="1">
    <location>
        <begin position="52"/>
        <end position="70"/>
    </location>
</feature>
<feature type="transmembrane region" description="Helical" evidence="1">
    <location>
        <begin position="27"/>
        <end position="45"/>
    </location>
</feature>
<dbReference type="EMBL" id="JBHUMD010000005">
    <property type="protein sequence ID" value="MFD2601211.1"/>
    <property type="molecule type" value="Genomic_DNA"/>
</dbReference>
<evidence type="ECO:0000313" key="2">
    <source>
        <dbReference type="EMBL" id="MFD2601211.1"/>
    </source>
</evidence>
<accession>A0ABW5NR84</accession>
<keyword evidence="1" id="KW-0472">Membrane</keyword>
<feature type="transmembrane region" description="Helical" evidence="1">
    <location>
        <begin position="76"/>
        <end position="96"/>
    </location>
</feature>